<protein>
    <recommendedName>
        <fullName evidence="1">ChrB N-terminal domain-containing protein</fullName>
    </recommendedName>
</protein>
<dbReference type="Pfam" id="PF20229">
    <property type="entry name" value="ChrB_N"/>
    <property type="match status" value="1"/>
</dbReference>
<dbReference type="OrthoDB" id="162815at2"/>
<comment type="caution">
    <text evidence="2">The sequence shown here is derived from an EMBL/GenBank/DDBJ whole genome shotgun (WGS) entry which is preliminary data.</text>
</comment>
<dbReference type="RefSeq" id="WP_126602316.1">
    <property type="nucleotide sequence ID" value="NZ_BIFQ01000002.1"/>
</dbReference>
<accession>A0A401ZSA5</accession>
<dbReference type="EMBL" id="BIFQ01000002">
    <property type="protein sequence ID" value="GCE09674.1"/>
    <property type="molecule type" value="Genomic_DNA"/>
</dbReference>
<dbReference type="InterPro" id="IPR046858">
    <property type="entry name" value="ChrB_N"/>
</dbReference>
<evidence type="ECO:0000313" key="3">
    <source>
        <dbReference type="Proteomes" id="UP000287224"/>
    </source>
</evidence>
<sequence>MQQSLIAQFQSIQHSEYATFMRSCQEFLTAVEQQVLNDNWSFDVLEEIERSLQKLSNRLTRLQQRDFFPDDQSEAARTMHARCSQALYEFAISVYTYHDITVNAEDAKNIVEHGEGR</sequence>
<organism evidence="2 3">
    <name type="scientific">Dictyobacter aurantiacus</name>
    <dbReference type="NCBI Taxonomy" id="1936993"/>
    <lineage>
        <taxon>Bacteria</taxon>
        <taxon>Bacillati</taxon>
        <taxon>Chloroflexota</taxon>
        <taxon>Ktedonobacteria</taxon>
        <taxon>Ktedonobacterales</taxon>
        <taxon>Dictyobacteraceae</taxon>
        <taxon>Dictyobacter</taxon>
    </lineage>
</organism>
<evidence type="ECO:0000259" key="1">
    <source>
        <dbReference type="Pfam" id="PF20229"/>
    </source>
</evidence>
<evidence type="ECO:0000313" key="2">
    <source>
        <dbReference type="EMBL" id="GCE09674.1"/>
    </source>
</evidence>
<feature type="domain" description="ChrB N-terminal" evidence="1">
    <location>
        <begin position="3"/>
        <end position="97"/>
    </location>
</feature>
<dbReference type="AlphaFoldDB" id="A0A401ZSA5"/>
<proteinExistence type="predicted"/>
<gene>
    <name evidence="2" type="ORF">KDAU_70030</name>
</gene>
<reference evidence="3" key="1">
    <citation type="submission" date="2018-12" db="EMBL/GenBank/DDBJ databases">
        <title>Tengunoibacter tsumagoiensis gen. nov., sp. nov., Dictyobacter kobayashii sp. nov., D. alpinus sp. nov., and D. joshuensis sp. nov. and description of Dictyobacteraceae fam. nov. within the order Ktedonobacterales isolated from Tengu-no-mugimeshi.</title>
        <authorList>
            <person name="Wang C.M."/>
            <person name="Zheng Y."/>
            <person name="Sakai Y."/>
            <person name="Toyoda A."/>
            <person name="Minakuchi Y."/>
            <person name="Abe K."/>
            <person name="Yokota A."/>
            <person name="Yabe S."/>
        </authorList>
    </citation>
    <scope>NUCLEOTIDE SEQUENCE [LARGE SCALE GENOMIC DNA]</scope>
    <source>
        <strain evidence="3">S-27</strain>
    </source>
</reference>
<name>A0A401ZSA5_9CHLR</name>
<keyword evidence="3" id="KW-1185">Reference proteome</keyword>
<dbReference type="Proteomes" id="UP000287224">
    <property type="component" value="Unassembled WGS sequence"/>
</dbReference>